<dbReference type="AlphaFoldDB" id="A0A6J6L0Y6"/>
<dbReference type="EMBL" id="CAEZWJ010000020">
    <property type="protein sequence ID" value="CAB4654254.1"/>
    <property type="molecule type" value="Genomic_DNA"/>
</dbReference>
<gene>
    <name evidence="2" type="ORF">UFOPK2214_00807</name>
</gene>
<reference evidence="2" key="1">
    <citation type="submission" date="2020-05" db="EMBL/GenBank/DDBJ databases">
        <authorList>
            <person name="Chiriac C."/>
            <person name="Salcher M."/>
            <person name="Ghai R."/>
            <person name="Kavagutti S V."/>
        </authorList>
    </citation>
    <scope>NUCLEOTIDE SEQUENCE</scope>
</reference>
<organism evidence="2">
    <name type="scientific">freshwater metagenome</name>
    <dbReference type="NCBI Taxonomy" id="449393"/>
    <lineage>
        <taxon>unclassified sequences</taxon>
        <taxon>metagenomes</taxon>
        <taxon>ecological metagenomes</taxon>
    </lineage>
</organism>
<accession>A0A6J6L0Y6</accession>
<evidence type="ECO:0000256" key="1">
    <source>
        <dbReference type="SAM" id="MobiDB-lite"/>
    </source>
</evidence>
<proteinExistence type="predicted"/>
<protein>
    <submittedName>
        <fullName evidence="2">Unannotated protein</fullName>
    </submittedName>
</protein>
<name>A0A6J6L0Y6_9ZZZZ</name>
<evidence type="ECO:0000313" key="2">
    <source>
        <dbReference type="EMBL" id="CAB4654254.1"/>
    </source>
</evidence>
<sequence length="195" mass="21820">MTTKNNLPEYSQLLEMERFYSRHRVNSATRSLNDLSSHYDGDTPDVPSGSTLRDTTRAMEDIRGELKSGLQDLAFAGFLHQHGGKLASELEILGSAASAYAILKQLKELYDKYQEGDSVKEIAEREAASLVRKAVSLVTPIPVASAVTGKIAEVVTDRYQYGYKFKKKKIEIAASLDDLLDLMREQKFKVDSIQR</sequence>
<feature type="region of interest" description="Disordered" evidence="1">
    <location>
        <begin position="33"/>
        <end position="53"/>
    </location>
</feature>